<dbReference type="Pfam" id="PF03484">
    <property type="entry name" value="B5"/>
    <property type="match status" value="1"/>
</dbReference>
<evidence type="ECO:0000256" key="10">
    <source>
        <dbReference type="ARBA" id="ARBA00022842"/>
    </source>
</evidence>
<dbReference type="InterPro" id="IPR005121">
    <property type="entry name" value="Fdx_antiC-bd"/>
</dbReference>
<dbReference type="Proteomes" id="UP001165395">
    <property type="component" value="Unassembled WGS sequence"/>
</dbReference>
<dbReference type="Pfam" id="PF17759">
    <property type="entry name" value="tRNA_synthFbeta"/>
    <property type="match status" value="1"/>
</dbReference>
<dbReference type="SUPFAM" id="SSF50249">
    <property type="entry name" value="Nucleic acid-binding proteins"/>
    <property type="match status" value="1"/>
</dbReference>
<dbReference type="InterPro" id="IPR009061">
    <property type="entry name" value="DNA-bd_dom_put_sf"/>
</dbReference>
<keyword evidence="8 15" id="KW-0547">Nucleotide-binding</keyword>
<keyword evidence="12 15" id="KW-0648">Protein biosynthesis</keyword>
<evidence type="ECO:0000259" key="18">
    <source>
        <dbReference type="PROSITE" id="PS51447"/>
    </source>
</evidence>
<dbReference type="GO" id="GO:0004826">
    <property type="term" value="F:phenylalanine-tRNA ligase activity"/>
    <property type="evidence" value="ECO:0007669"/>
    <property type="project" value="UniProtKB-EC"/>
</dbReference>
<dbReference type="Gene3D" id="3.30.70.380">
    <property type="entry name" value="Ferrodoxin-fold anticodon-binding domain"/>
    <property type="match status" value="1"/>
</dbReference>
<reference evidence="20" key="1">
    <citation type="submission" date="2021-10" db="EMBL/GenBank/DDBJ databases">
        <title>The complete genome sequence of Leeia sp. TBRC 13508.</title>
        <authorList>
            <person name="Charoenyingcharoen P."/>
            <person name="Yukphan P."/>
        </authorList>
    </citation>
    <scope>NUCLEOTIDE SEQUENCE</scope>
    <source>
        <strain evidence="20">TBRC 13508</strain>
    </source>
</reference>
<evidence type="ECO:0000256" key="1">
    <source>
        <dbReference type="ARBA" id="ARBA00004496"/>
    </source>
</evidence>
<dbReference type="Pfam" id="PF03147">
    <property type="entry name" value="FDX-ACB"/>
    <property type="match status" value="1"/>
</dbReference>
<dbReference type="SMART" id="SM00873">
    <property type="entry name" value="B3_4"/>
    <property type="match status" value="1"/>
</dbReference>
<feature type="domain" description="B5" evidence="19">
    <location>
        <begin position="403"/>
        <end position="481"/>
    </location>
</feature>
<dbReference type="Gene3D" id="2.40.50.140">
    <property type="entry name" value="Nucleic acid-binding proteins"/>
    <property type="match status" value="1"/>
</dbReference>
<dbReference type="SUPFAM" id="SSF55681">
    <property type="entry name" value="Class II aaRS and biotin synthetases"/>
    <property type="match status" value="1"/>
</dbReference>
<keyword evidence="4 15" id="KW-0963">Cytoplasm</keyword>
<evidence type="ECO:0000256" key="4">
    <source>
        <dbReference type="ARBA" id="ARBA00022490"/>
    </source>
</evidence>
<dbReference type="EMBL" id="JAJBZT010000001">
    <property type="protein sequence ID" value="MCB6182294.1"/>
    <property type="molecule type" value="Genomic_DNA"/>
</dbReference>
<feature type="domain" description="TRNA-binding" evidence="17">
    <location>
        <begin position="39"/>
        <end position="152"/>
    </location>
</feature>
<dbReference type="PANTHER" id="PTHR10947">
    <property type="entry name" value="PHENYLALANYL-TRNA SYNTHETASE BETA CHAIN AND LEUCINE-RICH REPEAT-CONTAINING PROTEIN 47"/>
    <property type="match status" value="1"/>
</dbReference>
<evidence type="ECO:0000256" key="9">
    <source>
        <dbReference type="ARBA" id="ARBA00022840"/>
    </source>
</evidence>
<dbReference type="InterPro" id="IPR004532">
    <property type="entry name" value="Phe-tRNA-ligase_IIc_bsu_bact"/>
</dbReference>
<evidence type="ECO:0000256" key="15">
    <source>
        <dbReference type="HAMAP-Rule" id="MF_00283"/>
    </source>
</evidence>
<evidence type="ECO:0000256" key="7">
    <source>
        <dbReference type="ARBA" id="ARBA00022723"/>
    </source>
</evidence>
<sequence>MQFSEKWLRSFVNPDLTTDQLTHLLTMAGLEVEEDEPVGVPFSGVVVAEVLETERHPNADRLNVCKVNTGTEVLQIVCGAPNVRPGIKIPCATLGAELPGESADKPFKIAAVKMRGVDSSGMLCSAKELKLSDDHGGLLELPADAPVGADVYQYLALDDHKITIKLTPNRADCLSLLGIARETAALTGNVMNLPDVSPVTPVIDDMYPVVIDAVDACGRFAGRVIRQVNAAAKTPDWIVERLERSGVRSISALVDVTNYVMLELGRPLHVYDLAKLNGDIHVRFAKQDEQILLLNEQTLTLNDDVLVIADNSGAIGMAGIMGGDSTKAELTTTDVFLEAAFFTPEAIAGKARRYNFSSDASHRFERGVDFNNCAEGLERATRLILDICGGQAGPVKSVDGVIPARPPVTMRVARAVKVIGVDISAEEMGGIFTRLGLENQIVTEPEAAYVVTPPSFRFDLNLEEDLIEEIARVFGFENIPSNPPVAAAAMFSHDEALRSIHDIRDVLADADYQEVINYSFVEARWEKDFAGNLTPIALQNPIASHLSVMRSSLIGGLIANLSYNINRRASRVRIFEVGKVFHRDESVVDGPLTVAGYHQPLRVAAIAWGPAATEQWGQATRPVDFFDVKADLELMAYPLVLNFKKAEHVALHPGRSAAVYLGDTQIGWIGELHPQLTHEYDLPSAPVLFEVEALPLQQVGIPVYKEIASFPPVKRDLAFVVDNTVTADALLSVLRRVAPAEVTDIGIFDVYAGKGIEEGKKSLAIRFNLHNTQKTLTDAEVDTVMSVFIEAAGEQLGARLR</sequence>
<name>A0ABS8D276_9NEIS</name>
<comment type="catalytic activity">
    <reaction evidence="14 15">
        <text>tRNA(Phe) + L-phenylalanine + ATP = L-phenylalanyl-tRNA(Phe) + AMP + diphosphate + H(+)</text>
        <dbReference type="Rhea" id="RHEA:19413"/>
        <dbReference type="Rhea" id="RHEA-COMP:9668"/>
        <dbReference type="Rhea" id="RHEA-COMP:9699"/>
        <dbReference type="ChEBI" id="CHEBI:15378"/>
        <dbReference type="ChEBI" id="CHEBI:30616"/>
        <dbReference type="ChEBI" id="CHEBI:33019"/>
        <dbReference type="ChEBI" id="CHEBI:58095"/>
        <dbReference type="ChEBI" id="CHEBI:78442"/>
        <dbReference type="ChEBI" id="CHEBI:78531"/>
        <dbReference type="ChEBI" id="CHEBI:456215"/>
        <dbReference type="EC" id="6.1.1.20"/>
    </reaction>
</comment>
<dbReference type="EC" id="6.1.1.20" evidence="15"/>
<protein>
    <recommendedName>
        <fullName evidence="15">Phenylalanine--tRNA ligase beta subunit</fullName>
        <ecNumber evidence="15">6.1.1.20</ecNumber>
    </recommendedName>
    <alternativeName>
        <fullName evidence="15">Phenylalanyl-tRNA synthetase beta subunit</fullName>
        <shortName evidence="15">PheRS</shortName>
    </alternativeName>
</protein>
<dbReference type="InterPro" id="IPR005146">
    <property type="entry name" value="B3/B4_tRNA-bd"/>
</dbReference>
<keyword evidence="21" id="KW-1185">Reference proteome</keyword>
<dbReference type="NCBIfam" id="TIGR00472">
    <property type="entry name" value="pheT_bact"/>
    <property type="match status" value="1"/>
</dbReference>
<feature type="domain" description="FDX-ACB" evidence="18">
    <location>
        <begin position="708"/>
        <end position="801"/>
    </location>
</feature>
<keyword evidence="6 15" id="KW-0436">Ligase</keyword>
<dbReference type="InterPro" id="IPR045060">
    <property type="entry name" value="Phe-tRNA-ligase_IIc_bsu"/>
</dbReference>
<dbReference type="InterPro" id="IPR041616">
    <property type="entry name" value="PheRS_beta_core"/>
</dbReference>
<comment type="subcellular location">
    <subcellularLocation>
        <location evidence="1 15">Cytoplasm</location>
    </subcellularLocation>
</comment>
<dbReference type="SUPFAM" id="SSF54991">
    <property type="entry name" value="Anticodon-binding domain of PheRS"/>
    <property type="match status" value="1"/>
</dbReference>
<keyword evidence="5 16" id="KW-0820">tRNA-binding</keyword>
<comment type="subunit">
    <text evidence="3 15">Tetramer of two alpha and two beta subunits.</text>
</comment>
<feature type="binding site" evidence="15">
    <location>
        <position position="459"/>
    </location>
    <ligand>
        <name>Mg(2+)</name>
        <dbReference type="ChEBI" id="CHEBI:18420"/>
        <note>shared with alpha subunit</note>
    </ligand>
</feature>
<evidence type="ECO:0000313" key="21">
    <source>
        <dbReference type="Proteomes" id="UP001165395"/>
    </source>
</evidence>
<evidence type="ECO:0000259" key="17">
    <source>
        <dbReference type="PROSITE" id="PS50886"/>
    </source>
</evidence>
<evidence type="ECO:0000256" key="3">
    <source>
        <dbReference type="ARBA" id="ARBA00011209"/>
    </source>
</evidence>
<dbReference type="PROSITE" id="PS50886">
    <property type="entry name" value="TRBD"/>
    <property type="match status" value="1"/>
</dbReference>
<dbReference type="NCBIfam" id="NF045760">
    <property type="entry name" value="YtpR"/>
    <property type="match status" value="1"/>
</dbReference>
<dbReference type="SMART" id="SM00874">
    <property type="entry name" value="B5"/>
    <property type="match status" value="1"/>
</dbReference>
<keyword evidence="7 15" id="KW-0479">Metal-binding</keyword>
<dbReference type="CDD" id="cd02796">
    <property type="entry name" value="tRNA_bind_bactPheRS"/>
    <property type="match status" value="1"/>
</dbReference>
<evidence type="ECO:0000256" key="5">
    <source>
        <dbReference type="ARBA" id="ARBA00022555"/>
    </source>
</evidence>
<comment type="similarity">
    <text evidence="2 15">Belongs to the phenylalanyl-tRNA synthetase beta subunit family. Type 1 subfamily.</text>
</comment>
<evidence type="ECO:0000256" key="13">
    <source>
        <dbReference type="ARBA" id="ARBA00023146"/>
    </source>
</evidence>
<dbReference type="InterPro" id="IPR005147">
    <property type="entry name" value="tRNA_synthase_B5-dom"/>
</dbReference>
<dbReference type="PROSITE" id="PS51447">
    <property type="entry name" value="FDX_ACB"/>
    <property type="match status" value="1"/>
</dbReference>
<proteinExistence type="inferred from homology"/>
<evidence type="ECO:0000256" key="16">
    <source>
        <dbReference type="PROSITE-ProRule" id="PRU00209"/>
    </source>
</evidence>
<feature type="binding site" evidence="15">
    <location>
        <position position="469"/>
    </location>
    <ligand>
        <name>Mg(2+)</name>
        <dbReference type="ChEBI" id="CHEBI:18420"/>
        <note>shared with alpha subunit</note>
    </ligand>
</feature>
<feature type="binding site" evidence="15">
    <location>
        <position position="468"/>
    </location>
    <ligand>
        <name>Mg(2+)</name>
        <dbReference type="ChEBI" id="CHEBI:18420"/>
        <note>shared with alpha subunit</note>
    </ligand>
</feature>
<evidence type="ECO:0000256" key="12">
    <source>
        <dbReference type="ARBA" id="ARBA00022917"/>
    </source>
</evidence>
<keyword evidence="13 15" id="KW-0030">Aminoacyl-tRNA synthetase</keyword>
<dbReference type="InterPro" id="IPR045864">
    <property type="entry name" value="aa-tRNA-synth_II/BPL/LPL"/>
</dbReference>
<organism evidence="20 21">
    <name type="scientific">Leeia speluncae</name>
    <dbReference type="NCBI Taxonomy" id="2884804"/>
    <lineage>
        <taxon>Bacteria</taxon>
        <taxon>Pseudomonadati</taxon>
        <taxon>Pseudomonadota</taxon>
        <taxon>Betaproteobacteria</taxon>
        <taxon>Neisseriales</taxon>
        <taxon>Leeiaceae</taxon>
        <taxon>Leeia</taxon>
    </lineage>
</organism>
<feature type="binding site" evidence="15">
    <location>
        <position position="465"/>
    </location>
    <ligand>
        <name>Mg(2+)</name>
        <dbReference type="ChEBI" id="CHEBI:18420"/>
        <note>shared with alpha subunit</note>
    </ligand>
</feature>
<dbReference type="InterPro" id="IPR020825">
    <property type="entry name" value="Phe-tRNA_synthase-like_B3/B4"/>
</dbReference>
<accession>A0ABS8D276</accession>
<evidence type="ECO:0000256" key="6">
    <source>
        <dbReference type="ARBA" id="ARBA00022598"/>
    </source>
</evidence>
<dbReference type="InterPro" id="IPR033714">
    <property type="entry name" value="tRNA_bind_bactPheRS"/>
</dbReference>
<dbReference type="SMART" id="SM00896">
    <property type="entry name" value="FDX-ACB"/>
    <property type="match status" value="1"/>
</dbReference>
<evidence type="ECO:0000259" key="19">
    <source>
        <dbReference type="PROSITE" id="PS51483"/>
    </source>
</evidence>
<comment type="caution">
    <text evidence="20">The sequence shown here is derived from an EMBL/GenBank/DDBJ whole genome shotgun (WGS) entry which is preliminary data.</text>
</comment>
<dbReference type="Pfam" id="PF01588">
    <property type="entry name" value="tRNA_bind"/>
    <property type="match status" value="1"/>
</dbReference>
<gene>
    <name evidence="15 20" type="primary">pheT</name>
    <name evidence="20" type="ORF">LIN78_01825</name>
</gene>
<comment type="cofactor">
    <cofactor evidence="15">
        <name>Mg(2+)</name>
        <dbReference type="ChEBI" id="CHEBI:18420"/>
    </cofactor>
    <text evidence="15">Binds 2 magnesium ions per tetramer.</text>
</comment>
<keyword evidence="9 15" id="KW-0067">ATP-binding</keyword>
<evidence type="ECO:0000256" key="8">
    <source>
        <dbReference type="ARBA" id="ARBA00022741"/>
    </source>
</evidence>
<dbReference type="RefSeq" id="WP_227177887.1">
    <property type="nucleotide sequence ID" value="NZ_JAJBZT010000001.1"/>
</dbReference>
<evidence type="ECO:0000256" key="14">
    <source>
        <dbReference type="ARBA" id="ARBA00049255"/>
    </source>
</evidence>
<dbReference type="SUPFAM" id="SSF46955">
    <property type="entry name" value="Putative DNA-binding domain"/>
    <property type="match status" value="1"/>
</dbReference>
<dbReference type="SUPFAM" id="SSF56037">
    <property type="entry name" value="PheT/TilS domain"/>
    <property type="match status" value="1"/>
</dbReference>
<keyword evidence="11 16" id="KW-0694">RNA-binding</keyword>
<dbReference type="Gene3D" id="3.50.40.10">
    <property type="entry name" value="Phenylalanyl-trna Synthetase, Chain B, domain 3"/>
    <property type="match status" value="1"/>
</dbReference>
<dbReference type="CDD" id="cd00769">
    <property type="entry name" value="PheRS_beta_core"/>
    <property type="match status" value="1"/>
</dbReference>
<dbReference type="InterPro" id="IPR002547">
    <property type="entry name" value="tRNA-bd_dom"/>
</dbReference>
<dbReference type="Gene3D" id="3.30.930.10">
    <property type="entry name" value="Bira Bifunctional Protein, Domain 2"/>
    <property type="match status" value="1"/>
</dbReference>
<evidence type="ECO:0000256" key="11">
    <source>
        <dbReference type="ARBA" id="ARBA00022884"/>
    </source>
</evidence>
<evidence type="ECO:0000256" key="2">
    <source>
        <dbReference type="ARBA" id="ARBA00008653"/>
    </source>
</evidence>
<dbReference type="PANTHER" id="PTHR10947:SF0">
    <property type="entry name" value="PHENYLALANINE--TRNA LIGASE BETA SUBUNIT"/>
    <property type="match status" value="1"/>
</dbReference>
<dbReference type="PROSITE" id="PS51483">
    <property type="entry name" value="B5"/>
    <property type="match status" value="1"/>
</dbReference>
<dbReference type="InterPro" id="IPR036690">
    <property type="entry name" value="Fdx_antiC-bd_sf"/>
</dbReference>
<dbReference type="Pfam" id="PF03483">
    <property type="entry name" value="B3_4"/>
    <property type="match status" value="1"/>
</dbReference>
<dbReference type="Gene3D" id="3.30.56.10">
    <property type="match status" value="2"/>
</dbReference>
<dbReference type="InterPro" id="IPR012340">
    <property type="entry name" value="NA-bd_OB-fold"/>
</dbReference>
<evidence type="ECO:0000313" key="20">
    <source>
        <dbReference type="EMBL" id="MCB6182294.1"/>
    </source>
</evidence>
<dbReference type="HAMAP" id="MF_00283">
    <property type="entry name" value="Phe_tRNA_synth_beta1"/>
    <property type="match status" value="1"/>
</dbReference>
<keyword evidence="10 15" id="KW-0460">Magnesium</keyword>